<dbReference type="RefSeq" id="WP_021209768.1">
    <property type="nucleotide sequence ID" value="NZ_JAMOIG010000003.1"/>
</dbReference>
<dbReference type="PANTHER" id="PTHR43044">
    <property type="match status" value="1"/>
</dbReference>
<keyword evidence="1" id="KW-0812">Transmembrane</keyword>
<feature type="transmembrane region" description="Helical" evidence="1">
    <location>
        <begin position="315"/>
        <end position="338"/>
    </location>
</feature>
<feature type="transmembrane region" description="Helical" evidence="1">
    <location>
        <begin position="285"/>
        <end position="303"/>
    </location>
</feature>
<comment type="caution">
    <text evidence="2">The sequence shown here is derived from an EMBL/GenBank/DDBJ whole genome shotgun (WGS) entry which is preliminary data.</text>
</comment>
<feature type="transmembrane region" description="Helical" evidence="1">
    <location>
        <begin position="114"/>
        <end position="133"/>
    </location>
</feature>
<feature type="transmembrane region" description="Helical" evidence="1">
    <location>
        <begin position="145"/>
        <end position="164"/>
    </location>
</feature>
<proteinExistence type="predicted"/>
<feature type="transmembrane region" description="Helical" evidence="1">
    <location>
        <begin position="259"/>
        <end position="278"/>
    </location>
</feature>
<reference evidence="2 3" key="1">
    <citation type="submission" date="2018-01" db="EMBL/GenBank/DDBJ databases">
        <title>Denitrification phenotypes of diverse strains of Pseudomonas stutzeri.</title>
        <authorList>
            <person name="Milligan D.A."/>
            <person name="Bergaust L."/>
            <person name="Bakken L.R."/>
            <person name="Frostegard A."/>
        </authorList>
    </citation>
    <scope>NUCLEOTIDE SEQUENCE [LARGE SCALE GENOMIC DNA]</scope>
    <source>
        <strain evidence="2 3">28a3</strain>
    </source>
</reference>
<dbReference type="PROSITE" id="PS51257">
    <property type="entry name" value="PROKAR_LIPOPROTEIN"/>
    <property type="match status" value="1"/>
</dbReference>
<organism evidence="2 3">
    <name type="scientific">Stutzerimonas stutzeri</name>
    <name type="common">Pseudomonas stutzeri</name>
    <dbReference type="NCBI Taxonomy" id="316"/>
    <lineage>
        <taxon>Bacteria</taxon>
        <taxon>Pseudomonadati</taxon>
        <taxon>Pseudomonadota</taxon>
        <taxon>Gammaproteobacteria</taxon>
        <taxon>Pseudomonadales</taxon>
        <taxon>Pseudomonadaceae</taxon>
        <taxon>Stutzerimonas</taxon>
    </lineage>
</organism>
<evidence type="ECO:0000313" key="3">
    <source>
        <dbReference type="Proteomes" id="UP000235897"/>
    </source>
</evidence>
<name>A0A2N8SZY0_STUST</name>
<feature type="transmembrane region" description="Helical" evidence="1">
    <location>
        <begin position="71"/>
        <end position="94"/>
    </location>
</feature>
<dbReference type="Proteomes" id="UP000235897">
    <property type="component" value="Unassembled WGS sequence"/>
</dbReference>
<dbReference type="PANTHER" id="PTHR43044:SF1">
    <property type="entry name" value="QUINOL:CYTOCHROME C OXIDOREDUCTASE QUINONE-BINDING SUBUNIT 2"/>
    <property type="match status" value="1"/>
</dbReference>
<evidence type="ECO:0008006" key="4">
    <source>
        <dbReference type="Google" id="ProtNLM"/>
    </source>
</evidence>
<keyword evidence="1" id="KW-1133">Transmembrane helix</keyword>
<feature type="transmembrane region" description="Helical" evidence="1">
    <location>
        <begin position="176"/>
        <end position="197"/>
    </location>
</feature>
<dbReference type="AlphaFoldDB" id="A0A2N8SZY0"/>
<keyword evidence="1" id="KW-0472">Membrane</keyword>
<feature type="transmembrane region" description="Helical" evidence="1">
    <location>
        <begin position="41"/>
        <end position="59"/>
    </location>
</feature>
<evidence type="ECO:0000256" key="1">
    <source>
        <dbReference type="SAM" id="Phobius"/>
    </source>
</evidence>
<evidence type="ECO:0000313" key="2">
    <source>
        <dbReference type="EMBL" id="PNG08054.1"/>
    </source>
</evidence>
<protein>
    <recommendedName>
        <fullName evidence="4">Quinol:cytochrome c oxidoreductase quinone-binding subunit 2</fullName>
    </recommendedName>
</protein>
<dbReference type="EMBL" id="POUW01000001">
    <property type="protein sequence ID" value="PNG08054.1"/>
    <property type="molecule type" value="Genomic_DNA"/>
</dbReference>
<accession>A0A2N8SZY0</accession>
<feature type="transmembrane region" description="Helical" evidence="1">
    <location>
        <begin position="218"/>
        <end position="239"/>
    </location>
</feature>
<sequence length="347" mass="37389">MNLRRWAFISAGLGVLGLLACLLLASREAVAASLASLLGLAGIPLGGLCLGLSVALVSGNARDQLWPWTLFSSRALPALALIALPVLAGAGVLYEWVGPDEGGFRGFWLAWPSFAVRGVLYLAAWWALSTWVLPLSIKRSAGAGLGLIALVMTTSLAAVDWAMSLDPHFKSSLFGMVWFGRLMLSGIAFCCLFALGLGGDRSGRDRSGSDRPGVLRGMLAAAVLAWLYLHFMQYLVIWYGNLPEEIRWYQHRAEGGWLWLTWLLGAGQSLVFIALLWPFSQRRRVLMVLATATLLLGLAEGVWMSLPGLSEMHPVLLGLSLIAAWLAGGGLLALALLANRTLPRRTP</sequence>
<dbReference type="OrthoDB" id="140980at2"/>
<gene>
    <name evidence="2" type="ORF">CXL00_03125</name>
</gene>